<evidence type="ECO:0000256" key="1">
    <source>
        <dbReference type="SAM" id="Phobius"/>
    </source>
</evidence>
<feature type="transmembrane region" description="Helical" evidence="1">
    <location>
        <begin position="158"/>
        <end position="178"/>
    </location>
</feature>
<accession>A0A8H4EEB5</accession>
<dbReference type="Proteomes" id="UP000653565">
    <property type="component" value="Unassembled WGS sequence"/>
</dbReference>
<evidence type="ECO:0000313" key="3">
    <source>
        <dbReference type="Proteomes" id="UP000653565"/>
    </source>
</evidence>
<keyword evidence="1" id="KW-0472">Membrane</keyword>
<keyword evidence="1" id="KW-0812">Transmembrane</keyword>
<keyword evidence="3" id="KW-1185">Reference proteome</keyword>
<feature type="transmembrane region" description="Helical" evidence="1">
    <location>
        <begin position="336"/>
        <end position="361"/>
    </location>
</feature>
<name>A0A8H4EEB5_9EURO</name>
<evidence type="ECO:0000313" key="2">
    <source>
        <dbReference type="EMBL" id="KAF4228530.1"/>
    </source>
</evidence>
<protein>
    <submittedName>
        <fullName evidence="2">Uncharacterized protein</fullName>
    </submittedName>
</protein>
<feature type="transmembrane region" description="Helical" evidence="1">
    <location>
        <begin position="128"/>
        <end position="146"/>
    </location>
</feature>
<dbReference type="OrthoDB" id="5406607at2759"/>
<dbReference type="EMBL" id="JAAAPX010000149">
    <property type="protein sequence ID" value="KAF4228530.1"/>
    <property type="molecule type" value="Genomic_DNA"/>
</dbReference>
<proteinExistence type="predicted"/>
<dbReference type="AlphaFoldDB" id="A0A8H4EEB5"/>
<sequence length="375" mass="41019">MRKMTPKLRIKRLDGTLKNRKQSPNKTDLPKHVLQSWNLKKVMKLRSQLVFLQANIAKEPLPFLATNLHGICRLPKGYDLLVLPRDAKFENDQEDAPLSLGKKIKHNITSLITPNADRRISISCSYSVAKILIAVGQLLFAVATLYRTRGNQVSMFGYAAFGLTVAQYAWMSFINLLGNLTCPQYPSMFLVGSKTLDNLKAEVIAQHKQAEFPLDGAVGRISAETEDKILGDLRKGSNQVERIYAVQSLSSSIASVSSIMGFPVTMISVIIIVGAVPIAIIGGLSRFSTGSSALYQRVWTMLWLVFGLLVGPSVTETVDMTESRPVLGGVSRIGRIGLFVIILAVFGFGLYAVPAIGGFVVVGQMITQYGVCIEI</sequence>
<organism evidence="2 3">
    <name type="scientific">Aspergillus fumigatiaffinis</name>
    <dbReference type="NCBI Taxonomy" id="340414"/>
    <lineage>
        <taxon>Eukaryota</taxon>
        <taxon>Fungi</taxon>
        <taxon>Dikarya</taxon>
        <taxon>Ascomycota</taxon>
        <taxon>Pezizomycotina</taxon>
        <taxon>Eurotiomycetes</taxon>
        <taxon>Eurotiomycetidae</taxon>
        <taxon>Eurotiales</taxon>
        <taxon>Aspergillaceae</taxon>
        <taxon>Aspergillus</taxon>
        <taxon>Aspergillus subgen. Fumigati</taxon>
    </lineage>
</organism>
<feature type="transmembrane region" description="Helical" evidence="1">
    <location>
        <begin position="259"/>
        <end position="282"/>
    </location>
</feature>
<comment type="caution">
    <text evidence="2">The sequence shown here is derived from an EMBL/GenBank/DDBJ whole genome shotgun (WGS) entry which is preliminary data.</text>
</comment>
<feature type="transmembrane region" description="Helical" evidence="1">
    <location>
        <begin position="294"/>
        <end position="315"/>
    </location>
</feature>
<reference evidence="2" key="2">
    <citation type="submission" date="2020-04" db="EMBL/GenBank/DDBJ databases">
        <authorList>
            <person name="Santos R.A.C."/>
            <person name="Steenwyk J.L."/>
            <person name="Rivero-Menendez O."/>
            <person name="Mead M.E."/>
            <person name="Silva L.P."/>
            <person name="Bastos R.W."/>
            <person name="Alastruey-Izquierdo A."/>
            <person name="Goldman G.H."/>
            <person name="Rokas A."/>
        </authorList>
    </citation>
    <scope>NUCLEOTIDE SEQUENCE</scope>
    <source>
        <strain evidence="2">CNM-CM6805</strain>
    </source>
</reference>
<gene>
    <name evidence="2" type="ORF">CNMCM6805_001989</name>
</gene>
<keyword evidence="1" id="KW-1133">Transmembrane helix</keyword>
<reference evidence="2" key="1">
    <citation type="journal article" date="2020" name="bioRxiv">
        <title>Genomic and phenotypic heterogeneity of clinical isolates of the human pathogens Aspergillus fumigatus, Aspergillus lentulus and Aspergillus fumigatiaffinis.</title>
        <authorList>
            <person name="dos Santos R.A.C."/>
            <person name="Steenwyk J.L."/>
            <person name="Rivero-Menendez O."/>
            <person name="Mead M.E."/>
            <person name="Silva L.P."/>
            <person name="Bastos R.W."/>
            <person name="Alastruey-Izquierdo A."/>
            <person name="Goldman G.H."/>
            <person name="Rokas A."/>
        </authorList>
    </citation>
    <scope>NUCLEOTIDE SEQUENCE</scope>
    <source>
        <strain evidence="2">CNM-CM6805</strain>
    </source>
</reference>